<sequence>MNPHKETTTTNQQKQTTTCDRSIRRYVEETDTLEFGTGAAFTLCLVVCVFEMFAATLMHVMRFQALVTRLDKSSRGSKKISTYGSIEIVLEPTLYQKPTWGC</sequence>
<evidence type="ECO:0000313" key="2">
    <source>
        <dbReference type="EMBL" id="CAD9776318.1"/>
    </source>
</evidence>
<dbReference type="EMBL" id="HBHP01033019">
    <property type="protein sequence ID" value="CAD9776318.1"/>
    <property type="molecule type" value="Transcribed_RNA"/>
</dbReference>
<evidence type="ECO:0000256" key="1">
    <source>
        <dbReference type="SAM" id="Phobius"/>
    </source>
</evidence>
<keyword evidence="1" id="KW-0812">Transmembrane</keyword>
<organism evidence="2">
    <name type="scientific">Lotharella oceanica</name>
    <dbReference type="NCBI Taxonomy" id="641309"/>
    <lineage>
        <taxon>Eukaryota</taxon>
        <taxon>Sar</taxon>
        <taxon>Rhizaria</taxon>
        <taxon>Cercozoa</taxon>
        <taxon>Chlorarachniophyceae</taxon>
        <taxon>Lotharella</taxon>
    </lineage>
</organism>
<name>A0A7S2U2X2_9EUKA</name>
<dbReference type="AlphaFoldDB" id="A0A7S2U2X2"/>
<proteinExistence type="predicted"/>
<protein>
    <submittedName>
        <fullName evidence="2">Uncharacterized protein</fullName>
    </submittedName>
</protein>
<gene>
    <name evidence="2" type="ORF">LSP00402_LOCUS20323</name>
</gene>
<feature type="transmembrane region" description="Helical" evidence="1">
    <location>
        <begin position="39"/>
        <end position="60"/>
    </location>
</feature>
<accession>A0A7S2U2X2</accession>
<keyword evidence="1" id="KW-0472">Membrane</keyword>
<keyword evidence="1" id="KW-1133">Transmembrane helix</keyword>
<reference evidence="2" key="1">
    <citation type="submission" date="2021-01" db="EMBL/GenBank/DDBJ databases">
        <authorList>
            <person name="Corre E."/>
            <person name="Pelletier E."/>
            <person name="Niang G."/>
            <person name="Scheremetjew M."/>
            <person name="Finn R."/>
            <person name="Kale V."/>
            <person name="Holt S."/>
            <person name="Cochrane G."/>
            <person name="Meng A."/>
            <person name="Brown T."/>
            <person name="Cohen L."/>
        </authorList>
    </citation>
    <scope>NUCLEOTIDE SEQUENCE</scope>
    <source>
        <strain evidence="2">CCMP622</strain>
    </source>
</reference>